<evidence type="ECO:0000313" key="4">
    <source>
        <dbReference type="Proteomes" id="UP001299970"/>
    </source>
</evidence>
<organism evidence="3 4">
    <name type="scientific">Pseudonocardia alaniniphila</name>
    <dbReference type="NCBI Taxonomy" id="75291"/>
    <lineage>
        <taxon>Bacteria</taxon>
        <taxon>Bacillati</taxon>
        <taxon>Actinomycetota</taxon>
        <taxon>Actinomycetes</taxon>
        <taxon>Pseudonocardiales</taxon>
        <taxon>Pseudonocardiaceae</taxon>
        <taxon>Pseudonocardia</taxon>
    </lineage>
</organism>
<reference evidence="3 4" key="1">
    <citation type="submission" date="2022-03" db="EMBL/GenBank/DDBJ databases">
        <title>Pseudonocardia alaer sp. nov., a novel actinomycete isolated from reed forest soil.</title>
        <authorList>
            <person name="Wang L."/>
        </authorList>
    </citation>
    <scope>NUCLEOTIDE SEQUENCE [LARGE SCALE GENOMIC DNA]</scope>
    <source>
        <strain evidence="3 4">Y-16303</strain>
    </source>
</reference>
<sequence length="478" mass="49607">MTSDGKSQPHDLTALEQAAALRRGELSAVELVEHYLRRIESLDHLLGAFVTLTPDAALAQAAAADRALRDGDERPLLGVPTAIKDLAMTAGVRTTFGSPVYGDYVPDVDDDSARLLRAAGTVSLGKTSTPEFGLPPYTEPAGRPPAVTPWDTGRLAGGSSGGAGAATAGGLVPFAHGTDGGGSIRIPAAACGLVGLKTSRGLVSRGPAGGDPPGMSVSGPLARTVADAAAMLDVLARPVTGEPYVLEARVDGHLAAAGRPPSRLRVGRYAVPPVPGVVVDPACLAAYEKTSAVLAELGHEVVEFDPCIPEDLLPVFEVLWAVLAHGHPVPPEAEPLLAPLTRWWRDRGTAISGPEYMAATQSAIQATRRVVRAQAAVDVVLTPMLAQLPRPVGWFTAGGNPAQDYERQKHFTPFTAIYNLTGQPALSLPVAWGREDGGPELPVSVQLVGGMGDDALLLALGSQLHVAAGWGGRRPPTW</sequence>
<dbReference type="PANTHER" id="PTHR11895">
    <property type="entry name" value="TRANSAMIDASE"/>
    <property type="match status" value="1"/>
</dbReference>
<dbReference type="PROSITE" id="PS00571">
    <property type="entry name" value="AMIDASES"/>
    <property type="match status" value="1"/>
</dbReference>
<dbReference type="InterPro" id="IPR000120">
    <property type="entry name" value="Amidase"/>
</dbReference>
<comment type="caution">
    <text evidence="3">The sequence shown here is derived from an EMBL/GenBank/DDBJ whole genome shotgun (WGS) entry which is preliminary data.</text>
</comment>
<feature type="domain" description="Amidase" evidence="2">
    <location>
        <begin position="30"/>
        <end position="458"/>
    </location>
</feature>
<dbReference type="SUPFAM" id="SSF75304">
    <property type="entry name" value="Amidase signature (AS) enzymes"/>
    <property type="match status" value="1"/>
</dbReference>
<dbReference type="Pfam" id="PF01425">
    <property type="entry name" value="Amidase"/>
    <property type="match status" value="1"/>
</dbReference>
<proteinExistence type="inferred from homology"/>
<dbReference type="InterPro" id="IPR020556">
    <property type="entry name" value="Amidase_CS"/>
</dbReference>
<evidence type="ECO:0000256" key="1">
    <source>
        <dbReference type="ARBA" id="ARBA00009199"/>
    </source>
</evidence>
<evidence type="ECO:0000259" key="2">
    <source>
        <dbReference type="Pfam" id="PF01425"/>
    </source>
</evidence>
<dbReference type="EMBL" id="JAKXMK010000007">
    <property type="protein sequence ID" value="MCH6166001.1"/>
    <property type="molecule type" value="Genomic_DNA"/>
</dbReference>
<dbReference type="Gene3D" id="3.90.1300.10">
    <property type="entry name" value="Amidase signature (AS) domain"/>
    <property type="match status" value="1"/>
</dbReference>
<evidence type="ECO:0000313" key="3">
    <source>
        <dbReference type="EMBL" id="MCH6166001.1"/>
    </source>
</evidence>
<name>A0ABS9TBS3_9PSEU</name>
<dbReference type="Proteomes" id="UP001299970">
    <property type="component" value="Unassembled WGS sequence"/>
</dbReference>
<gene>
    <name evidence="3" type="ORF">MMF94_09940</name>
</gene>
<comment type="similarity">
    <text evidence="1">Belongs to the amidase family.</text>
</comment>
<dbReference type="RefSeq" id="WP_241036011.1">
    <property type="nucleotide sequence ID" value="NZ_BAAAJF010000078.1"/>
</dbReference>
<accession>A0ABS9TBS3</accession>
<dbReference type="InterPro" id="IPR036928">
    <property type="entry name" value="AS_sf"/>
</dbReference>
<keyword evidence="4" id="KW-1185">Reference proteome</keyword>
<dbReference type="PANTHER" id="PTHR11895:SF7">
    <property type="entry name" value="GLUTAMYL-TRNA(GLN) AMIDOTRANSFERASE SUBUNIT A, MITOCHONDRIAL"/>
    <property type="match status" value="1"/>
</dbReference>
<protein>
    <submittedName>
        <fullName evidence="3">Amidase</fullName>
    </submittedName>
</protein>
<dbReference type="InterPro" id="IPR023631">
    <property type="entry name" value="Amidase_dom"/>
</dbReference>